<gene>
    <name evidence="2" type="ORF">FHK87_22225</name>
</gene>
<dbReference type="AlphaFoldDB" id="A0A504J0L8"/>
<dbReference type="Pfam" id="PF13672">
    <property type="entry name" value="PP2C_2"/>
    <property type="match status" value="1"/>
</dbReference>
<dbReference type="RefSeq" id="WP_140596925.1">
    <property type="nucleotide sequence ID" value="NZ_VFWZ01000009.1"/>
</dbReference>
<name>A0A504J0L8_9FLAO</name>
<protein>
    <submittedName>
        <fullName evidence="2">Protein phosphatase 2C domain-containing protein</fullName>
    </submittedName>
</protein>
<proteinExistence type="predicted"/>
<dbReference type="Proteomes" id="UP000315540">
    <property type="component" value="Unassembled WGS sequence"/>
</dbReference>
<reference evidence="2 3" key="1">
    <citation type="submission" date="2019-06" db="EMBL/GenBank/DDBJ databases">
        <authorList>
            <person name="Meng X."/>
        </authorList>
    </citation>
    <scope>NUCLEOTIDE SEQUENCE [LARGE SCALE GENOMIC DNA]</scope>
    <source>
        <strain evidence="2 3">M625</strain>
    </source>
</reference>
<comment type="caution">
    <text evidence="2">The sequence shown here is derived from an EMBL/GenBank/DDBJ whole genome shotgun (WGS) entry which is preliminary data.</text>
</comment>
<evidence type="ECO:0000313" key="2">
    <source>
        <dbReference type="EMBL" id="TPN82145.1"/>
    </source>
</evidence>
<evidence type="ECO:0000259" key="1">
    <source>
        <dbReference type="Pfam" id="PF13672"/>
    </source>
</evidence>
<evidence type="ECO:0000313" key="3">
    <source>
        <dbReference type="Proteomes" id="UP000315540"/>
    </source>
</evidence>
<keyword evidence="3" id="KW-1185">Reference proteome</keyword>
<dbReference type="InterPro" id="IPR001932">
    <property type="entry name" value="PPM-type_phosphatase-like_dom"/>
</dbReference>
<dbReference type="Gene3D" id="3.60.40.10">
    <property type="entry name" value="PPM-type phosphatase domain"/>
    <property type="match status" value="1"/>
</dbReference>
<feature type="domain" description="PPM-type phosphatase" evidence="1">
    <location>
        <begin position="192"/>
        <end position="439"/>
    </location>
</feature>
<accession>A0A504J0L8</accession>
<dbReference type="SUPFAM" id="SSF81606">
    <property type="entry name" value="PP2C-like"/>
    <property type="match status" value="1"/>
</dbReference>
<dbReference type="EMBL" id="VFWZ01000009">
    <property type="protein sequence ID" value="TPN82145.1"/>
    <property type="molecule type" value="Genomic_DNA"/>
</dbReference>
<dbReference type="OrthoDB" id="963478at2"/>
<dbReference type="InterPro" id="IPR036457">
    <property type="entry name" value="PPM-type-like_dom_sf"/>
</dbReference>
<sequence length="483" mass="55719">MNREKNYVTELLSKQGINVSKNEQLLDAFVSDDEIQDSIISIKKLQKRIMEKWKIKTRVLDFKNTSIIIPNGTEGFDYNHNFDSQFFIEKEVISYAFKGLEELGLTFDPKANSISGKLIANGSFKIQILFKVEGEEDSSELHEKSINFVINPDPKSLWKNIPSDKEAIYWKEDNRSSAMDIGDKKIVVSSKRGRSHQNVGSFRDDDFAYKHFEKTGWTVVTVADGAGSASLSRKGSELACQELINYLEEEVSDETWNQFDIEIKKFITSKDEQALINAKELGIQSLYQSVLHSHKHIKKIAEDTYDQYPEIFTNPRAKNNFDYFHSTLICAVFKKIEEKYVIITFSVGDCPIGIVNKDKTKAKLLNWLDVGEFGGGTRFVTQAEIFHSKERPPATRFNLHIEEDFSYLFLMTDGIYDAKFEVEANLEKTEKWLTFLNDLDGNNEDKIKVDFSEEHEVVEEQLNNWMDFWSKGNHDDRTLAIIY</sequence>
<organism evidence="2 3">
    <name type="scientific">Aquimarina algicola</name>
    <dbReference type="NCBI Taxonomy" id="2589995"/>
    <lineage>
        <taxon>Bacteria</taxon>
        <taxon>Pseudomonadati</taxon>
        <taxon>Bacteroidota</taxon>
        <taxon>Flavobacteriia</taxon>
        <taxon>Flavobacteriales</taxon>
        <taxon>Flavobacteriaceae</taxon>
        <taxon>Aquimarina</taxon>
    </lineage>
</organism>